<organism evidence="2 3">
    <name type="scientific">Alectoria fallacina</name>
    <dbReference type="NCBI Taxonomy" id="1903189"/>
    <lineage>
        <taxon>Eukaryota</taxon>
        <taxon>Fungi</taxon>
        <taxon>Dikarya</taxon>
        <taxon>Ascomycota</taxon>
        <taxon>Pezizomycotina</taxon>
        <taxon>Lecanoromycetes</taxon>
        <taxon>OSLEUM clade</taxon>
        <taxon>Lecanoromycetidae</taxon>
        <taxon>Lecanorales</taxon>
        <taxon>Lecanorineae</taxon>
        <taxon>Parmeliaceae</taxon>
        <taxon>Alectoria</taxon>
    </lineage>
</organism>
<gene>
    <name evidence="2" type="ORF">ALECFALPRED_007299</name>
</gene>
<dbReference type="OrthoDB" id="5236983at2759"/>
<evidence type="ECO:0000313" key="3">
    <source>
        <dbReference type="Proteomes" id="UP000664203"/>
    </source>
</evidence>
<name>A0A8H3IXB7_9LECA</name>
<proteinExistence type="predicted"/>
<evidence type="ECO:0000313" key="2">
    <source>
        <dbReference type="EMBL" id="CAF9937585.1"/>
    </source>
</evidence>
<accession>A0A8H3IXB7</accession>
<dbReference type="EMBL" id="CAJPDR010000478">
    <property type="protein sequence ID" value="CAF9937585.1"/>
    <property type="molecule type" value="Genomic_DNA"/>
</dbReference>
<comment type="caution">
    <text evidence="2">The sequence shown here is derived from an EMBL/GenBank/DDBJ whole genome shotgun (WGS) entry which is preliminary data.</text>
</comment>
<evidence type="ECO:0000256" key="1">
    <source>
        <dbReference type="SAM" id="MobiDB-lite"/>
    </source>
</evidence>
<feature type="region of interest" description="Disordered" evidence="1">
    <location>
        <begin position="261"/>
        <end position="295"/>
    </location>
</feature>
<feature type="compositionally biased region" description="Basic and acidic residues" evidence="1">
    <location>
        <begin position="266"/>
        <end position="275"/>
    </location>
</feature>
<reference evidence="2" key="1">
    <citation type="submission" date="2021-03" db="EMBL/GenBank/DDBJ databases">
        <authorList>
            <person name="Tagirdzhanova G."/>
        </authorList>
    </citation>
    <scope>NUCLEOTIDE SEQUENCE</scope>
</reference>
<protein>
    <recommendedName>
        <fullName evidence="4">SprT-like domain-containing protein</fullName>
    </recommendedName>
</protein>
<dbReference type="Proteomes" id="UP000664203">
    <property type="component" value="Unassembled WGS sequence"/>
</dbReference>
<dbReference type="AlphaFoldDB" id="A0A8H3IXB7"/>
<evidence type="ECO:0008006" key="4">
    <source>
        <dbReference type="Google" id="ProtNLM"/>
    </source>
</evidence>
<sequence>MAAHVPMDQPCGECKRCSSQIWTLEDHPASFEVLSNSHTEGINFKKNVFTANQIADAFANLIPDHMDWQIKKNALERWNELLPGLLEDPELHESEFDLQPVYRLLDDLLFLRALQETCVVEWVDEPLRMKGDPKVGWVETKYNIRGPSMRICMVRPSPERPRSVHYVLGMMMHEMCHALLYLACECSICGCELNLMNGPGMTGHGPNWQRVRAAAEETANLHLKGFAEPFLLAHWTEPDVRQEDEARVKLLGGLYEKVTQEDNEVEREKKVERDKKRAVKRKNTRENDQEKMDDDETLACMVGMFEASGTRMSTIIEGATGKGGK</sequence>
<keyword evidence="3" id="KW-1185">Reference proteome</keyword>